<feature type="region of interest" description="Disordered" evidence="1">
    <location>
        <begin position="69"/>
        <end position="91"/>
    </location>
</feature>
<gene>
    <name evidence="2" type="ORF">JCGZ_06492</name>
</gene>
<keyword evidence="3" id="KW-1185">Reference proteome</keyword>
<dbReference type="AlphaFoldDB" id="A0A067LQ99"/>
<evidence type="ECO:0000313" key="2">
    <source>
        <dbReference type="EMBL" id="KDP46704.1"/>
    </source>
</evidence>
<accession>A0A067LQ99</accession>
<dbReference type="Proteomes" id="UP000027138">
    <property type="component" value="Unassembled WGS sequence"/>
</dbReference>
<reference evidence="2 3" key="1">
    <citation type="journal article" date="2014" name="PLoS ONE">
        <title>Global Analysis of Gene Expression Profiles in Physic Nut (Jatropha curcas L.) Seedlings Exposed to Salt Stress.</title>
        <authorList>
            <person name="Zhang L."/>
            <person name="Zhang C."/>
            <person name="Wu P."/>
            <person name="Chen Y."/>
            <person name="Li M."/>
            <person name="Jiang H."/>
            <person name="Wu G."/>
        </authorList>
    </citation>
    <scope>NUCLEOTIDE SEQUENCE [LARGE SCALE GENOMIC DNA]</scope>
    <source>
        <strain evidence="3">cv. GZQX0401</strain>
        <tissue evidence="2">Young leaves</tissue>
    </source>
</reference>
<sequence>MYGFIGKSHNHHECWWLWQLPVQVRYSYSPPPKSNLIFGLLVKLGASCRKDCTFPVKIDVLATVYGGKGGGRRWSSGNTPATRWGQNALLD</sequence>
<evidence type="ECO:0000313" key="3">
    <source>
        <dbReference type="Proteomes" id="UP000027138"/>
    </source>
</evidence>
<evidence type="ECO:0000256" key="1">
    <source>
        <dbReference type="SAM" id="MobiDB-lite"/>
    </source>
</evidence>
<dbReference type="EMBL" id="KK914209">
    <property type="protein sequence ID" value="KDP46704.1"/>
    <property type="molecule type" value="Genomic_DNA"/>
</dbReference>
<name>A0A067LQ99_JATCU</name>
<proteinExistence type="predicted"/>
<organism evidence="2 3">
    <name type="scientific">Jatropha curcas</name>
    <name type="common">Barbados nut</name>
    <dbReference type="NCBI Taxonomy" id="180498"/>
    <lineage>
        <taxon>Eukaryota</taxon>
        <taxon>Viridiplantae</taxon>
        <taxon>Streptophyta</taxon>
        <taxon>Embryophyta</taxon>
        <taxon>Tracheophyta</taxon>
        <taxon>Spermatophyta</taxon>
        <taxon>Magnoliopsida</taxon>
        <taxon>eudicotyledons</taxon>
        <taxon>Gunneridae</taxon>
        <taxon>Pentapetalae</taxon>
        <taxon>rosids</taxon>
        <taxon>fabids</taxon>
        <taxon>Malpighiales</taxon>
        <taxon>Euphorbiaceae</taxon>
        <taxon>Crotonoideae</taxon>
        <taxon>Jatropheae</taxon>
        <taxon>Jatropha</taxon>
    </lineage>
</organism>
<protein>
    <submittedName>
        <fullName evidence="2">Uncharacterized protein</fullName>
    </submittedName>
</protein>